<comment type="subcellular location">
    <subcellularLocation>
        <location evidence="1 9">Cell membrane</location>
        <topology evidence="1 9">Single-pass membrane protein</topology>
    </subcellularLocation>
</comment>
<keyword evidence="4 9" id="KW-0812">Transmembrane</keyword>
<dbReference type="Pfam" id="PF02416">
    <property type="entry name" value="TatA_B_E"/>
    <property type="match status" value="1"/>
</dbReference>
<name>A0A239CK32_9BACT</name>
<dbReference type="GO" id="GO:0033281">
    <property type="term" value="C:TAT protein transport complex"/>
    <property type="evidence" value="ECO:0007669"/>
    <property type="project" value="UniProtKB-UniRule"/>
</dbReference>
<evidence type="ECO:0000256" key="8">
    <source>
        <dbReference type="ARBA" id="ARBA00023136"/>
    </source>
</evidence>
<dbReference type="InterPro" id="IPR003369">
    <property type="entry name" value="TatA/B/E"/>
</dbReference>
<evidence type="ECO:0000256" key="2">
    <source>
        <dbReference type="ARBA" id="ARBA00022448"/>
    </source>
</evidence>
<keyword evidence="7 9" id="KW-0811">Translocation</keyword>
<protein>
    <recommendedName>
        <fullName evidence="9">Sec-independent protein translocase protein TatA</fullName>
    </recommendedName>
</protein>
<evidence type="ECO:0000256" key="7">
    <source>
        <dbReference type="ARBA" id="ARBA00023010"/>
    </source>
</evidence>
<dbReference type="HAMAP" id="MF_00236">
    <property type="entry name" value="TatA_E"/>
    <property type="match status" value="1"/>
</dbReference>
<evidence type="ECO:0000313" key="11">
    <source>
        <dbReference type="EMBL" id="SNS20299.1"/>
    </source>
</evidence>
<evidence type="ECO:0000256" key="9">
    <source>
        <dbReference type="HAMAP-Rule" id="MF_00236"/>
    </source>
</evidence>
<evidence type="ECO:0000256" key="4">
    <source>
        <dbReference type="ARBA" id="ARBA00022692"/>
    </source>
</evidence>
<keyword evidence="12" id="KW-1185">Reference proteome</keyword>
<accession>A0A239CK32</accession>
<evidence type="ECO:0000313" key="12">
    <source>
        <dbReference type="Proteomes" id="UP000198324"/>
    </source>
</evidence>
<comment type="subunit">
    <text evidence="9">Forms a complex with TatC.</text>
</comment>
<dbReference type="OrthoDB" id="9813726at2"/>
<keyword evidence="5 9" id="KW-0653">Protein transport</keyword>
<dbReference type="GO" id="GO:0008320">
    <property type="term" value="F:protein transmembrane transporter activity"/>
    <property type="evidence" value="ECO:0007669"/>
    <property type="project" value="UniProtKB-UniRule"/>
</dbReference>
<dbReference type="InterPro" id="IPR006312">
    <property type="entry name" value="TatA/E"/>
</dbReference>
<dbReference type="Gene3D" id="1.20.5.3310">
    <property type="match status" value="1"/>
</dbReference>
<dbReference type="RefSeq" id="WP_089275353.1">
    <property type="nucleotide sequence ID" value="NZ_FZOC01000008.1"/>
</dbReference>
<evidence type="ECO:0000256" key="10">
    <source>
        <dbReference type="SAM" id="MobiDB-lite"/>
    </source>
</evidence>
<feature type="region of interest" description="Disordered" evidence="10">
    <location>
        <begin position="39"/>
        <end position="102"/>
    </location>
</feature>
<comment type="similarity">
    <text evidence="9">Belongs to the TatA/E family.</text>
</comment>
<dbReference type="PANTHER" id="PTHR42982">
    <property type="entry name" value="SEC-INDEPENDENT PROTEIN TRANSLOCASE PROTEIN TATA"/>
    <property type="match status" value="1"/>
</dbReference>
<keyword evidence="2 9" id="KW-0813">Transport</keyword>
<evidence type="ECO:0000256" key="1">
    <source>
        <dbReference type="ARBA" id="ARBA00004162"/>
    </source>
</evidence>
<proteinExistence type="inferred from homology"/>
<dbReference type="EMBL" id="FZOC01000008">
    <property type="protein sequence ID" value="SNS20299.1"/>
    <property type="molecule type" value="Genomic_DNA"/>
</dbReference>
<dbReference type="GO" id="GO:0043953">
    <property type="term" value="P:protein transport by the Tat complex"/>
    <property type="evidence" value="ECO:0007669"/>
    <property type="project" value="UniProtKB-UniRule"/>
</dbReference>
<evidence type="ECO:0000256" key="6">
    <source>
        <dbReference type="ARBA" id="ARBA00022989"/>
    </source>
</evidence>
<sequence>MTSMQEILVIIVIGLLLFNWRKLPDLAGSIGKAMTSFKRGLSEPEEVEVGAPKPSNAPADQEKAAGPAAAPAQDTAQAADGTSGAKQAPPAGGEDGATPPKA</sequence>
<evidence type="ECO:0000256" key="5">
    <source>
        <dbReference type="ARBA" id="ARBA00022927"/>
    </source>
</evidence>
<dbReference type="Proteomes" id="UP000198324">
    <property type="component" value="Unassembled WGS sequence"/>
</dbReference>
<gene>
    <name evidence="9" type="primary">tatA</name>
    <name evidence="11" type="ORF">SAMN04488503_3166</name>
</gene>
<keyword evidence="8 9" id="KW-0472">Membrane</keyword>
<keyword evidence="3 9" id="KW-1003">Cell membrane</keyword>
<reference evidence="11 12" key="1">
    <citation type="submission" date="2017-06" db="EMBL/GenBank/DDBJ databases">
        <authorList>
            <person name="Kim H.J."/>
            <person name="Triplett B.A."/>
        </authorList>
    </citation>
    <scope>NUCLEOTIDE SEQUENCE [LARGE SCALE GENOMIC DNA]</scope>
    <source>
        <strain evidence="11 12">DSM 13116</strain>
    </source>
</reference>
<keyword evidence="6 9" id="KW-1133">Transmembrane helix</keyword>
<organism evidence="11 12">
    <name type="scientific">Humidesulfovibrio mexicanus</name>
    <dbReference type="NCBI Taxonomy" id="147047"/>
    <lineage>
        <taxon>Bacteria</taxon>
        <taxon>Pseudomonadati</taxon>
        <taxon>Thermodesulfobacteriota</taxon>
        <taxon>Desulfovibrionia</taxon>
        <taxon>Desulfovibrionales</taxon>
        <taxon>Desulfovibrionaceae</taxon>
        <taxon>Humidesulfovibrio</taxon>
    </lineage>
</organism>
<comment type="function">
    <text evidence="9">Part of the twin-arginine translocation (Tat) system that transports large folded proteins containing a characteristic twin-arginine motif in their signal peptide across membranes. TatA could form the protein-conducting channel of the Tat system.</text>
</comment>
<evidence type="ECO:0000256" key="3">
    <source>
        <dbReference type="ARBA" id="ARBA00022475"/>
    </source>
</evidence>
<dbReference type="PANTHER" id="PTHR42982:SF1">
    <property type="entry name" value="SEC-INDEPENDENT PROTEIN TRANSLOCASE PROTEIN TATA"/>
    <property type="match status" value="1"/>
</dbReference>
<feature type="compositionally biased region" description="Low complexity" evidence="10">
    <location>
        <begin position="64"/>
        <end position="80"/>
    </location>
</feature>
<dbReference type="AlphaFoldDB" id="A0A239CK32"/>